<dbReference type="Pfam" id="PF12763">
    <property type="entry name" value="EH"/>
    <property type="match status" value="2"/>
</dbReference>
<evidence type="ECO:0000259" key="13">
    <source>
        <dbReference type="PROSITE" id="PS50222"/>
    </source>
</evidence>
<dbReference type="GO" id="GO:0035025">
    <property type="term" value="P:positive regulation of Rho protein signal transduction"/>
    <property type="evidence" value="ECO:0007669"/>
    <property type="project" value="TreeGrafter"/>
</dbReference>
<evidence type="ECO:0000313" key="15">
    <source>
        <dbReference type="Proteomes" id="UP001152759"/>
    </source>
</evidence>
<evidence type="ECO:0008006" key="16">
    <source>
        <dbReference type="Google" id="ProtNLM"/>
    </source>
</evidence>
<feature type="domain" description="EF-hand" evidence="13">
    <location>
        <begin position="364"/>
        <end position="399"/>
    </location>
</feature>
<dbReference type="InterPro" id="IPR035899">
    <property type="entry name" value="DBL_dom_sf"/>
</dbReference>
<feature type="region of interest" description="Disordered" evidence="8">
    <location>
        <begin position="424"/>
        <end position="449"/>
    </location>
</feature>
<dbReference type="InterPro" id="IPR035892">
    <property type="entry name" value="C2_domain_sf"/>
</dbReference>
<feature type="domain" description="C2" evidence="10">
    <location>
        <begin position="1596"/>
        <end position="1713"/>
    </location>
</feature>
<evidence type="ECO:0000256" key="3">
    <source>
        <dbReference type="ARBA" id="ARBA00022490"/>
    </source>
</evidence>
<dbReference type="InterPro" id="IPR011993">
    <property type="entry name" value="PH-like_dom_sf"/>
</dbReference>
<feature type="domain" description="SH3" evidence="9">
    <location>
        <begin position="763"/>
        <end position="824"/>
    </location>
</feature>
<evidence type="ECO:0000256" key="5">
    <source>
        <dbReference type="ARBA" id="ARBA00022837"/>
    </source>
</evidence>
<dbReference type="PANTHER" id="PTHR46006">
    <property type="entry name" value="RHO GUANINE NUCLEOTIDE EXCHANGE FACTOR AT 64C, ISOFORM A"/>
    <property type="match status" value="1"/>
</dbReference>
<dbReference type="SUPFAM" id="SSF49562">
    <property type="entry name" value="C2 domain (Calcium/lipid-binding domain, CaLB)"/>
    <property type="match status" value="1"/>
</dbReference>
<dbReference type="Gene3D" id="1.20.900.10">
    <property type="entry name" value="Dbl homology (DH) domain"/>
    <property type="match status" value="1"/>
</dbReference>
<dbReference type="InterPro" id="IPR002048">
    <property type="entry name" value="EF_hand_dom"/>
</dbReference>
<evidence type="ECO:0000313" key="14">
    <source>
        <dbReference type="EMBL" id="CAH0386847.1"/>
    </source>
</evidence>
<gene>
    <name evidence="14" type="ORF">BEMITA_LOCUS5913</name>
</gene>
<feature type="domain" description="EF-hand" evidence="13">
    <location>
        <begin position="42"/>
        <end position="77"/>
    </location>
</feature>
<feature type="domain" description="EH" evidence="12">
    <location>
        <begin position="331"/>
        <end position="420"/>
    </location>
</feature>
<protein>
    <recommendedName>
        <fullName evidence="16">Intersectin-1</fullName>
    </recommendedName>
</protein>
<comment type="subcellular location">
    <subcellularLocation>
        <location evidence="1">Cytoplasm</location>
    </subcellularLocation>
</comment>
<dbReference type="PROSITE" id="PS50031">
    <property type="entry name" value="EH"/>
    <property type="match status" value="2"/>
</dbReference>
<dbReference type="SUPFAM" id="SSF50729">
    <property type="entry name" value="PH domain-like"/>
    <property type="match status" value="1"/>
</dbReference>
<feature type="domain" description="EH" evidence="12">
    <location>
        <begin position="10"/>
        <end position="98"/>
    </location>
</feature>
<dbReference type="SUPFAM" id="SSF48065">
    <property type="entry name" value="DBL homology domain (DH-domain)"/>
    <property type="match status" value="1"/>
</dbReference>
<dbReference type="Pfam" id="PF00018">
    <property type="entry name" value="SH3_1"/>
    <property type="match status" value="2"/>
</dbReference>
<dbReference type="PROSITE" id="PS00018">
    <property type="entry name" value="EF_HAND_1"/>
    <property type="match status" value="2"/>
</dbReference>
<evidence type="ECO:0000259" key="10">
    <source>
        <dbReference type="PROSITE" id="PS50004"/>
    </source>
</evidence>
<dbReference type="FunFam" id="2.30.30.40:FF:000072">
    <property type="entry name" value="Unconventional Myosin IB"/>
    <property type="match status" value="1"/>
</dbReference>
<keyword evidence="2 6" id="KW-0728">SH3 domain</keyword>
<reference evidence="14" key="1">
    <citation type="submission" date="2021-12" db="EMBL/GenBank/DDBJ databases">
        <authorList>
            <person name="King R."/>
        </authorList>
    </citation>
    <scope>NUCLEOTIDE SEQUENCE</scope>
</reference>
<dbReference type="EMBL" id="OU963864">
    <property type="protein sequence ID" value="CAH0386847.1"/>
    <property type="molecule type" value="Genomic_DNA"/>
</dbReference>
<dbReference type="Gene3D" id="2.60.40.150">
    <property type="entry name" value="C2 domain"/>
    <property type="match status" value="1"/>
</dbReference>
<name>A0A9P0F323_BEMTA</name>
<dbReference type="InterPro" id="IPR051480">
    <property type="entry name" value="Endocytic_GEF_Adapter"/>
</dbReference>
<dbReference type="PROSITE" id="PS50222">
    <property type="entry name" value="EF_HAND_2"/>
    <property type="match status" value="2"/>
</dbReference>
<dbReference type="PANTHER" id="PTHR46006:SF6">
    <property type="entry name" value="INTERSECTIN-2 ISOFORM X1"/>
    <property type="match status" value="1"/>
</dbReference>
<evidence type="ECO:0000259" key="11">
    <source>
        <dbReference type="PROSITE" id="PS50010"/>
    </source>
</evidence>
<dbReference type="GO" id="GO:0005737">
    <property type="term" value="C:cytoplasm"/>
    <property type="evidence" value="ECO:0007669"/>
    <property type="project" value="UniProtKB-SubCell"/>
</dbReference>
<evidence type="ECO:0000256" key="7">
    <source>
        <dbReference type="SAM" id="Coils"/>
    </source>
</evidence>
<dbReference type="Pfam" id="PF00168">
    <property type="entry name" value="C2"/>
    <property type="match status" value="1"/>
</dbReference>
<dbReference type="Gene3D" id="2.30.30.40">
    <property type="entry name" value="SH3 Domains"/>
    <property type="match status" value="5"/>
</dbReference>
<dbReference type="SMART" id="SM00054">
    <property type="entry name" value="EFh"/>
    <property type="match status" value="2"/>
</dbReference>
<dbReference type="CDD" id="cd11838">
    <property type="entry name" value="SH3_Intersectin_3"/>
    <property type="match status" value="1"/>
</dbReference>
<evidence type="ECO:0000259" key="9">
    <source>
        <dbReference type="PROSITE" id="PS50002"/>
    </source>
</evidence>
<evidence type="ECO:0000256" key="4">
    <source>
        <dbReference type="ARBA" id="ARBA00022583"/>
    </source>
</evidence>
<dbReference type="Proteomes" id="UP001152759">
    <property type="component" value="Chromosome 3"/>
</dbReference>
<dbReference type="GO" id="GO:0005085">
    <property type="term" value="F:guanyl-nucleotide exchange factor activity"/>
    <property type="evidence" value="ECO:0007669"/>
    <property type="project" value="InterPro"/>
</dbReference>
<dbReference type="PROSITE" id="PS50002">
    <property type="entry name" value="SH3"/>
    <property type="match status" value="5"/>
</dbReference>
<evidence type="ECO:0000256" key="6">
    <source>
        <dbReference type="PROSITE-ProRule" id="PRU00192"/>
    </source>
</evidence>
<proteinExistence type="predicted"/>
<feature type="domain" description="SH3" evidence="9">
    <location>
        <begin position="1173"/>
        <end position="1232"/>
    </location>
</feature>
<feature type="domain" description="SH3" evidence="9">
    <location>
        <begin position="958"/>
        <end position="1016"/>
    </location>
</feature>
<dbReference type="SMART" id="SM00233">
    <property type="entry name" value="PH"/>
    <property type="match status" value="1"/>
</dbReference>
<dbReference type="PRINTS" id="PR00499">
    <property type="entry name" value="P67PHOX"/>
</dbReference>
<keyword evidence="7" id="KW-0175">Coiled coil</keyword>
<keyword evidence="4" id="KW-0254">Endocytosis</keyword>
<sequence length="1744" mass="193768">MDPWVITPQERARFESQFQGLKPINGIITGDQAKGFFMLSQLPLPVLGAIWALADTDADGRMNINEFSIACKLISLKLRGIEVPKAIPPSMIQSLQMTAVPGVSKPVIPPVPTSLPVMSQPLGSIPPITPAVRPAVPPMPAAPKMVTPPGTNIPIVPPNTVATSAMGVMGGIPPVGIPPVSIPPVAIPPIGIPPVSKPPTSMSPVGIPPLSSVGVTPPVGMSPVTAAPLSAGLSGSGFGLSDLSLMNGALPASNIPQVSGAPLTSVPGVVSPPGVQPTPLAGSLVSPPGVPLAPTKTSPPGAPGVLEKLSSLDSPPPAVQAPVEWSVPHASKLKYTQLFNTHDRTRCGFLSGVQARGLLVQSQLPQADLAKIWDLSDMDSDGQLSCDEFVLAMHLCDLARSKQKIPSPLPIDLIPPAFRRQRQNSVSANNDVPDPLAGISQTTFEDKRKENFEKGQAELERRRKALLEIQRKEQEERERKEREEAEKREKLRLEQERKRQEEFEKQMQRQREIEEAKEEERRRALEQKEAARREMERQRQLEWEKQRIQELEQQRQKEQEAVLRMKAKNQNLTIELQQLNDKVRELSRKIGDTRAGVTGVKTTIDGMRTTRDTQMNEMSTLKAKLKDQNQRLIVLSQEKLRLEAKNKLNQSSTDAAAQEQAKIALNNKQIALKQLREKLEEMEKEVKSKEEDINNNNTQLSELKDQLRSLIAECEDLFIVYDEKRNKVLELKGNRMKSYNWSTDAAWDSAPTTWSEDTTVEVSNYRKYRALYEFVARNGDELSFQPGDVIMVPISQNAEPGWLAGELRGQTGWFPESYVEPLEANDSYSTANGHTDDAVTLNRPLEGIAEVPENLSDAGSGIEAAEGAPPIQNEDANPIIGLGTAVNLKAEALYTFIARKNTHLNFNKGDIIAVSENQDSWWYGECNGQSGWFPKNYVKAIPEAVEPVAVDYGTADSGLQEYYIAVYPYQSVEVGDLSFNQDEIILVTKKEGDWWTGTIDDRTGIFPSNYVQKYEAPPEVKPVTSSSPMPDSYSAAPTTTPPILSQLEPQKTGGSSRAVTPDFSAFASSQVEGSATEESETEEKKTKAGKKPEIATVIAPYQATSAEQLSLQRGEFIMIRKKTTTGWWEGERQAKGKKRQIGWFPASYVKILGEGGRKGSVSKSEERTPEVKAVGDKFIALFDYSALNDDEVSFKKDDVITIISKDEQAWWKGELNGKVGLFPSNYLEALLPSSFSPSPSATSSPNAYNGNLSKEEMKRQQHIYELISTEQAYIEDMSVVHEVFERPLGESKVLTPEQLSQIFVNWRDIIVCNQMFLRALRIRREMSGGGVIRMIGDILCEHLPRMTPYIRFCSCQLSAAALLQHLTETSFQFQLLSKKCQSDPRTKGMPLSSFLIKPMQRITKYPLLIKKITEYTPFDHPDRQYLEEALTKAEEFCTQVNNGVKEKENSDRLEWLQNHVQCEGLPERLVFNSLTNSMGPRKFILHGVFTKTKSGKELVAFLLNDMILLAQHVSGKPLNRQFSFDRHSSAVFKIYKHPLLLSEIKVLSNSSETETSELRLEYNKAVISMNASSVNERNLWLKKIMEAKKELAAGEKTQQEQQEIKKAKFGAVGRLLIVVQEGSKLKLSPNGKRAAFCEVSIGSQHHRTPVVSNTGGDIKWNTSMQFLVKDLNEAVLCVTVMDKGYFSPDEFLGRTELPVIEVYRSTQGTPGPVVKKLRLREVETGEVSLKLDVLLFESHSMELR</sequence>
<keyword evidence="15" id="KW-1185">Reference proteome</keyword>
<feature type="domain" description="SH3" evidence="9">
    <location>
        <begin position="885"/>
        <end position="943"/>
    </location>
</feature>
<dbReference type="SMART" id="SM00326">
    <property type="entry name" value="SH3"/>
    <property type="match status" value="5"/>
</dbReference>
<dbReference type="InterPro" id="IPR018247">
    <property type="entry name" value="EF_Hand_1_Ca_BS"/>
</dbReference>
<feature type="domain" description="DH" evidence="11">
    <location>
        <begin position="1258"/>
        <end position="1443"/>
    </location>
</feature>
<dbReference type="Pfam" id="PF00621">
    <property type="entry name" value="RhoGEF"/>
    <property type="match status" value="1"/>
</dbReference>
<feature type="domain" description="SH3" evidence="9">
    <location>
        <begin position="1090"/>
        <end position="1154"/>
    </location>
</feature>
<dbReference type="FunFam" id="1.10.238.10:FF:000055">
    <property type="entry name" value="Intersectin-1 isoform 1"/>
    <property type="match status" value="1"/>
</dbReference>
<dbReference type="KEGG" id="btab:109043849"/>
<feature type="coiled-coil region" evidence="7">
    <location>
        <begin position="456"/>
        <end position="713"/>
    </location>
</feature>
<dbReference type="Gene3D" id="1.10.238.10">
    <property type="entry name" value="EF-hand"/>
    <property type="match status" value="2"/>
</dbReference>
<dbReference type="SUPFAM" id="SSF50044">
    <property type="entry name" value="SH3-domain"/>
    <property type="match status" value="5"/>
</dbReference>
<dbReference type="CDD" id="cd00160">
    <property type="entry name" value="RhoGEF"/>
    <property type="match status" value="1"/>
</dbReference>
<dbReference type="CDD" id="cd11836">
    <property type="entry name" value="SH3_Intersectin_1"/>
    <property type="match status" value="1"/>
</dbReference>
<dbReference type="Pfam" id="PF16652">
    <property type="entry name" value="PH_13"/>
    <property type="match status" value="1"/>
</dbReference>
<dbReference type="PROSITE" id="PS50010">
    <property type="entry name" value="DH_2"/>
    <property type="match status" value="1"/>
</dbReference>
<evidence type="ECO:0000256" key="8">
    <source>
        <dbReference type="SAM" id="MobiDB-lite"/>
    </source>
</evidence>
<dbReference type="InterPro" id="IPR000219">
    <property type="entry name" value="DH_dom"/>
</dbReference>
<dbReference type="InterPro" id="IPR000008">
    <property type="entry name" value="C2_dom"/>
</dbReference>
<organism evidence="14 15">
    <name type="scientific">Bemisia tabaci</name>
    <name type="common">Sweetpotato whitefly</name>
    <name type="synonym">Aleurodes tabaci</name>
    <dbReference type="NCBI Taxonomy" id="7038"/>
    <lineage>
        <taxon>Eukaryota</taxon>
        <taxon>Metazoa</taxon>
        <taxon>Ecdysozoa</taxon>
        <taxon>Arthropoda</taxon>
        <taxon>Hexapoda</taxon>
        <taxon>Insecta</taxon>
        <taxon>Pterygota</taxon>
        <taxon>Neoptera</taxon>
        <taxon>Paraneoptera</taxon>
        <taxon>Hemiptera</taxon>
        <taxon>Sternorrhyncha</taxon>
        <taxon>Aleyrodoidea</taxon>
        <taxon>Aleyrodidae</taxon>
        <taxon>Aleyrodinae</taxon>
        <taxon>Bemisia</taxon>
    </lineage>
</organism>
<dbReference type="Gene3D" id="2.30.29.30">
    <property type="entry name" value="Pleckstrin-homology domain (PH domain)/Phosphotyrosine-binding domain (PTB)"/>
    <property type="match status" value="1"/>
</dbReference>
<dbReference type="InterPro" id="IPR036028">
    <property type="entry name" value="SH3-like_dom_sf"/>
</dbReference>
<dbReference type="PRINTS" id="PR00452">
    <property type="entry name" value="SH3DOMAIN"/>
</dbReference>
<dbReference type="GO" id="GO:0006897">
    <property type="term" value="P:endocytosis"/>
    <property type="evidence" value="ECO:0007669"/>
    <property type="project" value="UniProtKB-KW"/>
</dbReference>
<dbReference type="SUPFAM" id="SSF47473">
    <property type="entry name" value="EF-hand"/>
    <property type="match status" value="2"/>
</dbReference>
<dbReference type="InterPro" id="IPR001452">
    <property type="entry name" value="SH3_domain"/>
</dbReference>
<feature type="compositionally biased region" description="Polar residues" evidence="8">
    <location>
        <begin position="1023"/>
        <end position="1058"/>
    </location>
</feature>
<dbReference type="InterPro" id="IPR000261">
    <property type="entry name" value="EH_dom"/>
</dbReference>
<dbReference type="Pfam" id="PF07653">
    <property type="entry name" value="SH3_2"/>
    <property type="match status" value="1"/>
</dbReference>
<accession>A0A9P0F323</accession>
<dbReference type="SMART" id="SM00027">
    <property type="entry name" value="EH"/>
    <property type="match status" value="2"/>
</dbReference>
<dbReference type="Pfam" id="PF14604">
    <property type="entry name" value="SH3_9"/>
    <property type="match status" value="2"/>
</dbReference>
<dbReference type="SMART" id="SM00325">
    <property type="entry name" value="RhoGEF"/>
    <property type="match status" value="1"/>
</dbReference>
<keyword evidence="3" id="KW-0963">Cytoplasm</keyword>
<dbReference type="SMART" id="SM00239">
    <property type="entry name" value="C2"/>
    <property type="match status" value="1"/>
</dbReference>
<dbReference type="CDD" id="cd11839">
    <property type="entry name" value="SH3_Intersectin_4"/>
    <property type="match status" value="1"/>
</dbReference>
<evidence type="ECO:0000256" key="2">
    <source>
        <dbReference type="ARBA" id="ARBA00022443"/>
    </source>
</evidence>
<dbReference type="PROSITE" id="PS50004">
    <property type="entry name" value="C2"/>
    <property type="match status" value="1"/>
</dbReference>
<keyword evidence="5" id="KW-0106">Calcium</keyword>
<evidence type="ECO:0000256" key="1">
    <source>
        <dbReference type="ARBA" id="ARBA00004496"/>
    </source>
</evidence>
<dbReference type="CDD" id="cd11837">
    <property type="entry name" value="SH3_Intersectin_2"/>
    <property type="match status" value="1"/>
</dbReference>
<dbReference type="GO" id="GO:0005509">
    <property type="term" value="F:calcium ion binding"/>
    <property type="evidence" value="ECO:0007669"/>
    <property type="project" value="InterPro"/>
</dbReference>
<dbReference type="InterPro" id="IPR001849">
    <property type="entry name" value="PH_domain"/>
</dbReference>
<evidence type="ECO:0000259" key="12">
    <source>
        <dbReference type="PROSITE" id="PS50031"/>
    </source>
</evidence>
<dbReference type="InterPro" id="IPR011992">
    <property type="entry name" value="EF-hand-dom_pair"/>
</dbReference>
<feature type="region of interest" description="Disordered" evidence="8">
    <location>
        <begin position="1017"/>
        <end position="1089"/>
    </location>
</feature>
<dbReference type="CDD" id="cd00052">
    <property type="entry name" value="EH"/>
    <property type="match status" value="2"/>
</dbReference>